<dbReference type="PRINTS" id="PR00364">
    <property type="entry name" value="DISEASERSIST"/>
</dbReference>
<dbReference type="Proteomes" id="UP001596220">
    <property type="component" value="Unassembled WGS sequence"/>
</dbReference>
<dbReference type="Gene3D" id="3.40.50.300">
    <property type="entry name" value="P-loop containing nucleotide triphosphate hydrolases"/>
    <property type="match status" value="1"/>
</dbReference>
<evidence type="ECO:0000259" key="3">
    <source>
        <dbReference type="PROSITE" id="PS50837"/>
    </source>
</evidence>
<dbReference type="SUPFAM" id="SSF52058">
    <property type="entry name" value="L domain-like"/>
    <property type="match status" value="1"/>
</dbReference>
<dbReference type="RefSeq" id="WP_380633521.1">
    <property type="nucleotide sequence ID" value="NZ_JBHSQO010000004.1"/>
</dbReference>
<dbReference type="Pfam" id="PF05729">
    <property type="entry name" value="NACHT"/>
    <property type="match status" value="1"/>
</dbReference>
<evidence type="ECO:0000256" key="2">
    <source>
        <dbReference type="ARBA" id="ARBA00022840"/>
    </source>
</evidence>
<gene>
    <name evidence="4" type="ORF">ACFP3R_05675</name>
</gene>
<accession>A0ABW1P075</accession>
<dbReference type="InterPro" id="IPR032675">
    <property type="entry name" value="LRR_dom_sf"/>
</dbReference>
<dbReference type="PANTHER" id="PTHR46844">
    <property type="entry name" value="SLR5058 PROTEIN"/>
    <property type="match status" value="1"/>
</dbReference>
<sequence length="1052" mass="115710">MGVEAVLIPLGASVVRSALKLWLGDKSVTAAAGGTGVDLLERRLTNALDQRKLRRVAEQFTDAVVERVQPIVDTEYRRLPEHERLAAIEAVRETFEEAALDHDDLFAADLDARRLDRHLRGRVPTAPDGLSTDGAQLYGLLLRECAGYVIEVSRALPAFGPSALTEILRRETEIVTEVRKVLDRLPQRRASADFSYDYRQLVAGTLDQVEMFGATLSEASRRYPLSVAYISLTAEGGPGDYAAAGRRVEDLLATGERIFIRGEAGLGKTTLLQWIAVRGAQRDFVDPLTAWNDAVPFLVPLRRYADRDLPAPERFPDEVGRHIADEMPPGWVQAQLRSGRGLVLVDGVDELAPDRRQEAREWLRSLILTFPGARYVVTSRPSAVDPDWLAADGFTVASLRPMTPADVRVFVERWHDAARAGLADERAHQEVAEHRQRLLAQLDARHHLRKLAGYPLLCALLCALHRDRRGDLPDSRMELYDTALQMLLERRDAERRIEAMPGLSRTRKALLLGDLAYWFIRNDLTDAPVPGAVGQVGRRLTSMPEVRASAEEVYRHLLERTGLLREPVEGRVDFVHRTFQEYLAAKAAVDVDDLGALVAHAHHDQWHEVVVMAAGHAPGTRREELFDRLLTRGDEARRHRDALHLLAVACLETAPELAPATRARVEAAAARLLPPRGLAAAKAFASAGPFVLDLLAAARPRSEAEVAATVRAAAATGLDDALPLLAEYRRDEREKVQQELVAAWGDFDPDAYAAAVLAELPVRSVSVPEPRMARALRHLTLVRRVSCPAPPGPLDFVPPQVEVLTLAMGDDVDLGTLRTPGLTHLRLVHPRHLDVSPLGGFASLRSLRVTAERITGLSGLRRAPTLNHLHLIGGCDLAELGALARGWRLRVVKLTRVPGLDLLRQLAFLAGPVELRLTRLDLVNLDVIGWWAGTLERLALRGCGTLDLAPVAALEKLVDLDLAGTTVLDLRPLADLRRLTSLTLDSTRDVRSLAPIAHLALREIRFTEGSPVNLAAFAGRRGLRIRVEGRLTKVVGAELLGEGSAVVPWDGK</sequence>
<dbReference type="SUPFAM" id="SSF52540">
    <property type="entry name" value="P-loop containing nucleoside triphosphate hydrolases"/>
    <property type="match status" value="1"/>
</dbReference>
<keyword evidence="1" id="KW-0547">Nucleotide-binding</keyword>
<comment type="caution">
    <text evidence="4">The sequence shown here is derived from an EMBL/GenBank/DDBJ whole genome shotgun (WGS) entry which is preliminary data.</text>
</comment>
<dbReference type="PANTHER" id="PTHR46844:SF1">
    <property type="entry name" value="SLR5058 PROTEIN"/>
    <property type="match status" value="1"/>
</dbReference>
<name>A0ABW1P075_9PSEU</name>
<keyword evidence="2" id="KW-0067">ATP-binding</keyword>
<dbReference type="PROSITE" id="PS50837">
    <property type="entry name" value="NACHT"/>
    <property type="match status" value="1"/>
</dbReference>
<dbReference type="Pfam" id="PF22733">
    <property type="entry name" value="NNH1"/>
    <property type="match status" value="1"/>
</dbReference>
<reference evidence="5" key="1">
    <citation type="journal article" date="2019" name="Int. J. Syst. Evol. Microbiol.">
        <title>The Global Catalogue of Microorganisms (GCM) 10K type strain sequencing project: providing services to taxonomists for standard genome sequencing and annotation.</title>
        <authorList>
            <consortium name="The Broad Institute Genomics Platform"/>
            <consortium name="The Broad Institute Genome Sequencing Center for Infectious Disease"/>
            <person name="Wu L."/>
            <person name="Ma J."/>
        </authorList>
    </citation>
    <scope>NUCLEOTIDE SEQUENCE [LARGE SCALE GENOMIC DNA]</scope>
    <source>
        <strain evidence="5">CGMCC 4.7246</strain>
    </source>
</reference>
<proteinExistence type="predicted"/>
<evidence type="ECO:0000313" key="4">
    <source>
        <dbReference type="EMBL" id="MFC6088755.1"/>
    </source>
</evidence>
<dbReference type="InterPro" id="IPR054547">
    <property type="entry name" value="NNH1"/>
</dbReference>
<organism evidence="4 5">
    <name type="scientific">Saccharothrix lopnurensis</name>
    <dbReference type="NCBI Taxonomy" id="1670621"/>
    <lineage>
        <taxon>Bacteria</taxon>
        <taxon>Bacillati</taxon>
        <taxon>Actinomycetota</taxon>
        <taxon>Actinomycetes</taxon>
        <taxon>Pseudonocardiales</taxon>
        <taxon>Pseudonocardiaceae</taxon>
        <taxon>Saccharothrix</taxon>
    </lineage>
</organism>
<dbReference type="InterPro" id="IPR027417">
    <property type="entry name" value="P-loop_NTPase"/>
</dbReference>
<keyword evidence="5" id="KW-1185">Reference proteome</keyword>
<dbReference type="EMBL" id="JBHSQO010000004">
    <property type="protein sequence ID" value="MFC6088755.1"/>
    <property type="molecule type" value="Genomic_DNA"/>
</dbReference>
<dbReference type="Gene3D" id="3.80.10.10">
    <property type="entry name" value="Ribonuclease Inhibitor"/>
    <property type="match status" value="1"/>
</dbReference>
<protein>
    <submittedName>
        <fullName evidence="4">NACHT domain-containing protein</fullName>
    </submittedName>
</protein>
<evidence type="ECO:0000313" key="5">
    <source>
        <dbReference type="Proteomes" id="UP001596220"/>
    </source>
</evidence>
<evidence type="ECO:0000256" key="1">
    <source>
        <dbReference type="ARBA" id="ARBA00022741"/>
    </source>
</evidence>
<dbReference type="InterPro" id="IPR007111">
    <property type="entry name" value="NACHT_NTPase"/>
</dbReference>
<feature type="domain" description="NACHT" evidence="3">
    <location>
        <begin position="256"/>
        <end position="590"/>
    </location>
</feature>